<organism evidence="1 2">
    <name type="scientific">Phaeobacter porticola</name>
    <dbReference type="NCBI Taxonomy" id="1844006"/>
    <lineage>
        <taxon>Bacteria</taxon>
        <taxon>Pseudomonadati</taxon>
        <taxon>Pseudomonadota</taxon>
        <taxon>Alphaproteobacteria</taxon>
        <taxon>Rhodobacterales</taxon>
        <taxon>Roseobacteraceae</taxon>
        <taxon>Phaeobacter</taxon>
    </lineage>
</organism>
<reference evidence="2" key="1">
    <citation type="submission" date="2016-07" db="EMBL/GenBank/DDBJ databases">
        <title>Phaeobacter portensis sp. nov., a tropodithietic acid producing bacterium isolated from a German harbor.</title>
        <authorList>
            <person name="Freese H.M."/>
            <person name="Bunk B."/>
            <person name="Breider S."/>
            <person name="Brinkhoff T."/>
        </authorList>
    </citation>
    <scope>NUCLEOTIDE SEQUENCE [LARGE SCALE GENOMIC DNA]</scope>
    <source>
        <strain evidence="2">P97</strain>
    </source>
</reference>
<dbReference type="AlphaFoldDB" id="A0A1L3I2Q0"/>
<protein>
    <submittedName>
        <fullName evidence="1">Uncharacterized protein</fullName>
    </submittedName>
</protein>
<name>A0A1L3I2Q0_9RHOB</name>
<proteinExistence type="predicted"/>
<accession>A0A1L3I2Q0</accession>
<sequence>MPPARQFQIGLKFGVILIRLLRQHHLLPGFRIGLFVQDNPALQIPGLAQIGRQAVHMHLQCLAAAPASGALLAHQQIAAAPDALRQGLVNCRLRNSRSFSSWTLASHFSGLF</sequence>
<keyword evidence="2" id="KW-1185">Reference proteome</keyword>
<evidence type="ECO:0000313" key="1">
    <source>
        <dbReference type="EMBL" id="APG46381.1"/>
    </source>
</evidence>
<dbReference type="EMBL" id="CP016364">
    <property type="protein sequence ID" value="APG46381.1"/>
    <property type="molecule type" value="Genomic_DNA"/>
</dbReference>
<gene>
    <name evidence="1" type="ORF">PhaeoP97_00954</name>
</gene>
<dbReference type="KEGG" id="php:PhaeoP97_00954"/>
<dbReference type="Proteomes" id="UP000183859">
    <property type="component" value="Chromosome"/>
</dbReference>
<evidence type="ECO:0000313" key="2">
    <source>
        <dbReference type="Proteomes" id="UP000183859"/>
    </source>
</evidence>